<evidence type="ECO:0000259" key="8">
    <source>
        <dbReference type="PROSITE" id="PS51352"/>
    </source>
</evidence>
<dbReference type="EMBL" id="BAABBA010000007">
    <property type="protein sequence ID" value="GAA4287430.1"/>
    <property type="molecule type" value="Genomic_DNA"/>
</dbReference>
<evidence type="ECO:0000256" key="5">
    <source>
        <dbReference type="ARBA" id="ARBA00023284"/>
    </source>
</evidence>
<accession>A0ABP8ETW8</accession>
<name>A0ABP8ETW8_9MICO</name>
<feature type="compositionally biased region" description="Low complexity" evidence="7">
    <location>
        <begin position="15"/>
        <end position="36"/>
    </location>
</feature>
<dbReference type="Proteomes" id="UP001499841">
    <property type="component" value="Unassembled WGS sequence"/>
</dbReference>
<evidence type="ECO:0000313" key="9">
    <source>
        <dbReference type="EMBL" id="GAA4287430.1"/>
    </source>
</evidence>
<dbReference type="Pfam" id="PF00085">
    <property type="entry name" value="Thioredoxin"/>
    <property type="match status" value="1"/>
</dbReference>
<proteinExistence type="inferred from homology"/>
<keyword evidence="4" id="KW-1015">Disulfide bond</keyword>
<dbReference type="PANTHER" id="PTHR45663">
    <property type="entry name" value="GEO12009P1"/>
    <property type="match status" value="1"/>
</dbReference>
<keyword evidence="5" id="KW-0676">Redox-active center</keyword>
<evidence type="ECO:0000256" key="6">
    <source>
        <dbReference type="NCBIfam" id="TIGR01068"/>
    </source>
</evidence>
<evidence type="ECO:0000256" key="4">
    <source>
        <dbReference type="ARBA" id="ARBA00023157"/>
    </source>
</evidence>
<evidence type="ECO:0000256" key="7">
    <source>
        <dbReference type="SAM" id="MobiDB-lite"/>
    </source>
</evidence>
<evidence type="ECO:0000256" key="2">
    <source>
        <dbReference type="ARBA" id="ARBA00022448"/>
    </source>
</evidence>
<keyword evidence="10" id="KW-1185">Reference proteome</keyword>
<dbReference type="PRINTS" id="PR00421">
    <property type="entry name" value="THIOREDOXIN"/>
</dbReference>
<dbReference type="InterPro" id="IPR013766">
    <property type="entry name" value="Thioredoxin_domain"/>
</dbReference>
<keyword evidence="2" id="KW-0813">Transport</keyword>
<evidence type="ECO:0000313" key="10">
    <source>
        <dbReference type="Proteomes" id="UP001499841"/>
    </source>
</evidence>
<evidence type="ECO:0000256" key="3">
    <source>
        <dbReference type="ARBA" id="ARBA00022982"/>
    </source>
</evidence>
<sequence>MLRRRPAPAEPPAARPLRLGPRPGLPGARGAPTPGGMKRYAGRCITRAATRQERRHMATKNITTAEFEQTISGEGITLVDFWADWCGPCKQFAPIYEKVSEANPDITFAKVDTEAEQQLAAELQITAIPTLMAFRDGILVFSQAGALPAKSLEQLVDGVKGLDMDDVRRQVAEHEASHQH</sequence>
<dbReference type="PROSITE" id="PS00194">
    <property type="entry name" value="THIOREDOXIN_1"/>
    <property type="match status" value="1"/>
</dbReference>
<dbReference type="SUPFAM" id="SSF52833">
    <property type="entry name" value="Thioredoxin-like"/>
    <property type="match status" value="1"/>
</dbReference>
<comment type="caution">
    <text evidence="9">The sequence shown here is derived from an EMBL/GenBank/DDBJ whole genome shotgun (WGS) entry which is preliminary data.</text>
</comment>
<dbReference type="InterPro" id="IPR017937">
    <property type="entry name" value="Thioredoxin_CS"/>
</dbReference>
<protein>
    <recommendedName>
        <fullName evidence="6">Thioredoxin</fullName>
    </recommendedName>
</protein>
<gene>
    <name evidence="9" type="ORF">GCM10022262_17890</name>
</gene>
<dbReference type="PROSITE" id="PS51352">
    <property type="entry name" value="THIOREDOXIN_2"/>
    <property type="match status" value="1"/>
</dbReference>
<evidence type="ECO:0000256" key="1">
    <source>
        <dbReference type="ARBA" id="ARBA00008987"/>
    </source>
</evidence>
<dbReference type="PANTHER" id="PTHR45663:SF40">
    <property type="entry name" value="THIOREDOXIN 2"/>
    <property type="match status" value="1"/>
</dbReference>
<keyword evidence="3" id="KW-0249">Electron transport</keyword>
<feature type="region of interest" description="Disordered" evidence="7">
    <location>
        <begin position="1"/>
        <end position="39"/>
    </location>
</feature>
<organism evidence="9 10">
    <name type="scientific">Georgenia daeguensis</name>
    <dbReference type="NCBI Taxonomy" id="908355"/>
    <lineage>
        <taxon>Bacteria</taxon>
        <taxon>Bacillati</taxon>
        <taxon>Actinomycetota</taxon>
        <taxon>Actinomycetes</taxon>
        <taxon>Micrococcales</taxon>
        <taxon>Bogoriellaceae</taxon>
        <taxon>Georgenia</taxon>
    </lineage>
</organism>
<dbReference type="InterPro" id="IPR005746">
    <property type="entry name" value="Thioredoxin"/>
</dbReference>
<dbReference type="InterPro" id="IPR036249">
    <property type="entry name" value="Thioredoxin-like_sf"/>
</dbReference>
<dbReference type="CDD" id="cd02947">
    <property type="entry name" value="TRX_family"/>
    <property type="match status" value="1"/>
</dbReference>
<comment type="similarity">
    <text evidence="1">Belongs to the thioredoxin family.</text>
</comment>
<feature type="domain" description="Thioredoxin" evidence="8">
    <location>
        <begin position="14"/>
        <end position="161"/>
    </location>
</feature>
<dbReference type="NCBIfam" id="TIGR01068">
    <property type="entry name" value="thioredoxin"/>
    <property type="match status" value="1"/>
</dbReference>
<reference evidence="10" key="1">
    <citation type="journal article" date="2019" name="Int. J. Syst. Evol. Microbiol.">
        <title>The Global Catalogue of Microorganisms (GCM) 10K type strain sequencing project: providing services to taxonomists for standard genome sequencing and annotation.</title>
        <authorList>
            <consortium name="The Broad Institute Genomics Platform"/>
            <consortium name="The Broad Institute Genome Sequencing Center for Infectious Disease"/>
            <person name="Wu L."/>
            <person name="Ma J."/>
        </authorList>
    </citation>
    <scope>NUCLEOTIDE SEQUENCE [LARGE SCALE GENOMIC DNA]</scope>
    <source>
        <strain evidence="10">JCM 17459</strain>
    </source>
</reference>
<dbReference type="Gene3D" id="3.40.30.10">
    <property type="entry name" value="Glutaredoxin"/>
    <property type="match status" value="1"/>
</dbReference>